<keyword evidence="2" id="KW-1185">Reference proteome</keyword>
<reference evidence="1 2" key="1">
    <citation type="journal article" date="2023" name="Elife">
        <title>Identification of key yeast species and microbe-microbe interactions impacting larval growth of Drosophila in the wild.</title>
        <authorList>
            <person name="Mure A."/>
            <person name="Sugiura Y."/>
            <person name="Maeda R."/>
            <person name="Honda K."/>
            <person name="Sakurai N."/>
            <person name="Takahashi Y."/>
            <person name="Watada M."/>
            <person name="Katoh T."/>
            <person name="Gotoh A."/>
            <person name="Gotoh Y."/>
            <person name="Taniguchi I."/>
            <person name="Nakamura K."/>
            <person name="Hayashi T."/>
            <person name="Katayama T."/>
            <person name="Uemura T."/>
            <person name="Hattori Y."/>
        </authorList>
    </citation>
    <scope>NUCLEOTIDE SEQUENCE [LARGE SCALE GENOMIC DNA]</scope>
    <source>
        <strain evidence="1 2">PK-24</strain>
    </source>
</reference>
<dbReference type="SUPFAM" id="SSF50978">
    <property type="entry name" value="WD40 repeat-like"/>
    <property type="match status" value="1"/>
</dbReference>
<gene>
    <name evidence="1" type="ORF">DAPK24_026980</name>
</gene>
<evidence type="ECO:0000313" key="2">
    <source>
        <dbReference type="Proteomes" id="UP001378960"/>
    </source>
</evidence>
<dbReference type="InterPro" id="IPR036322">
    <property type="entry name" value="WD40_repeat_dom_sf"/>
</dbReference>
<protein>
    <recommendedName>
        <fullName evidence="3">LisH domain-containing protein</fullName>
    </recommendedName>
</protein>
<name>A0AAV5R5I4_PICKL</name>
<dbReference type="EMBL" id="BTGB01000003">
    <property type="protein sequence ID" value="GMM46123.1"/>
    <property type="molecule type" value="Genomic_DNA"/>
</dbReference>
<dbReference type="InterPro" id="IPR006594">
    <property type="entry name" value="LisH"/>
</dbReference>
<evidence type="ECO:0008006" key="3">
    <source>
        <dbReference type="Google" id="ProtNLM"/>
    </source>
</evidence>
<sequence>MEKHANALVAHYLRSHGYTNTLSAFEQELGVRFNPNKPLDNDESLDSILADRINYLESIGSSSGVDYKDEDEVNKLDTIVHSDLIKSKKIELPHWSITIPNVHQTLNLGTLSALIISSSYFNAIINDKAYNLAIFLTNTRYLFIIDLDTNQIVLSKFDVFGNGQQIKTVIGIDGTSHIVLCDMNGNIASTALLPDNSSDTLQFILSLVTSPLKLHRRLITDFKFLSFNDALNPKLIGYFASIGWDSRITVGRVLQNIDDENSIDFDIIGDYKLFTNPTCLLILQDTKTNLPIVIVGRLDSSLLTLFTITSHNDSKLVELAKLSLNDSEFSSHSFQPMAITEISNVSSLNNDKIITVGTDHIPYMRLITVVVPSIHEIIKPEDDKEEILFSELTKLYESNKENTESFQSNTQILRSYIFSNFNSLSPQDKYSNAILLSRPNCSGIWIPGDDGKLRGFDLRSGTVFETLDSNDGRAKSAFIGKYGLNSQFEVMAVCGAVDKKISIWKCNT</sequence>
<comment type="caution">
    <text evidence="1">The sequence shown here is derived from an EMBL/GenBank/DDBJ whole genome shotgun (WGS) entry which is preliminary data.</text>
</comment>
<dbReference type="PROSITE" id="PS50896">
    <property type="entry name" value="LISH"/>
    <property type="match status" value="1"/>
</dbReference>
<dbReference type="AlphaFoldDB" id="A0AAV5R5I4"/>
<dbReference type="Pfam" id="PF08513">
    <property type="entry name" value="LisH"/>
    <property type="match status" value="1"/>
</dbReference>
<dbReference type="SMART" id="SM00667">
    <property type="entry name" value="LisH"/>
    <property type="match status" value="1"/>
</dbReference>
<evidence type="ECO:0000313" key="1">
    <source>
        <dbReference type="EMBL" id="GMM46123.1"/>
    </source>
</evidence>
<accession>A0AAV5R5I4</accession>
<proteinExistence type="predicted"/>
<dbReference type="Proteomes" id="UP001378960">
    <property type="component" value="Unassembled WGS sequence"/>
</dbReference>
<organism evidence="1 2">
    <name type="scientific">Pichia kluyveri</name>
    <name type="common">Yeast</name>
    <dbReference type="NCBI Taxonomy" id="36015"/>
    <lineage>
        <taxon>Eukaryota</taxon>
        <taxon>Fungi</taxon>
        <taxon>Dikarya</taxon>
        <taxon>Ascomycota</taxon>
        <taxon>Saccharomycotina</taxon>
        <taxon>Pichiomycetes</taxon>
        <taxon>Pichiales</taxon>
        <taxon>Pichiaceae</taxon>
        <taxon>Pichia</taxon>
    </lineage>
</organism>